<evidence type="ECO:0000256" key="11">
    <source>
        <dbReference type="ARBA" id="ARBA00023136"/>
    </source>
</evidence>
<comment type="subcellular location">
    <subcellularLocation>
        <location evidence="2">Membrane</location>
        <topology evidence="2">Multi-pass membrane protein</topology>
    </subcellularLocation>
</comment>
<dbReference type="EC" id="2.3.2.27" evidence="3"/>
<evidence type="ECO:0000256" key="6">
    <source>
        <dbReference type="ARBA" id="ARBA00022723"/>
    </source>
</evidence>
<dbReference type="SUPFAM" id="SSF57850">
    <property type="entry name" value="RING/U-box"/>
    <property type="match status" value="1"/>
</dbReference>
<keyword evidence="8" id="KW-0833">Ubl conjugation pathway</keyword>
<evidence type="ECO:0000256" key="12">
    <source>
        <dbReference type="PROSITE-ProRule" id="PRU00175"/>
    </source>
</evidence>
<organism evidence="15">
    <name type="scientific">Helicotheca tamesis</name>
    <dbReference type="NCBI Taxonomy" id="374047"/>
    <lineage>
        <taxon>Eukaryota</taxon>
        <taxon>Sar</taxon>
        <taxon>Stramenopiles</taxon>
        <taxon>Ochrophyta</taxon>
        <taxon>Bacillariophyta</taxon>
        <taxon>Mediophyceae</taxon>
        <taxon>Lithodesmiophycidae</taxon>
        <taxon>Lithodesmiales</taxon>
        <taxon>Lithodesmiaceae</taxon>
        <taxon>Helicotheca</taxon>
    </lineage>
</organism>
<dbReference type="Pfam" id="PF13639">
    <property type="entry name" value="zf-RING_2"/>
    <property type="match status" value="1"/>
</dbReference>
<evidence type="ECO:0000313" key="15">
    <source>
        <dbReference type="EMBL" id="CAD9485316.1"/>
    </source>
</evidence>
<feature type="compositionally biased region" description="Polar residues" evidence="13">
    <location>
        <begin position="110"/>
        <end position="132"/>
    </location>
</feature>
<dbReference type="GO" id="GO:0008270">
    <property type="term" value="F:zinc ion binding"/>
    <property type="evidence" value="ECO:0007669"/>
    <property type="project" value="UniProtKB-KW"/>
</dbReference>
<sequence>MAMPYVITNLFSLGAPHGGLGRHERINTDSNDRHDEDDVDETTDTVPISSTTVVGNPSSSSPDIEEGIASPSSSSSHPATVENAVNDSSAETSETEEASRDNPTTTTTTPEQTLDMNDLTFQNEEENNSNTLEDPPTTNDEESSTTSNNHDLTRRMAQLEEERELRRRRQSTCTIIVMFILFRLWVEALAQGDVGLLFICMVGTSWTAKWVRARREQEEEIDRRMEEYFRAAQRGGAGGENTERSAAEAELSLMSFQAQLALAILESQRQMMENGGFGNPDGDANQANRGVSEEVRSRWSRYDYTASEIESGGVKGRKDGYGSVLSGDDHDPEQNVVGEDAGSTNGNNSNSNNPKIIVDQEEEDCLDNYEMPSCSICLCEYEEGESLTRLPCGHVYHEECVSAWVSNHVRCPLCNYDLEEDASSSSLPSSSATTSSSENDSNVRILSHSNSIL</sequence>
<feature type="compositionally biased region" description="Low complexity" evidence="13">
    <location>
        <begin position="342"/>
        <end position="353"/>
    </location>
</feature>
<accession>A0A7S2HAW0</accession>
<dbReference type="InterPro" id="IPR013083">
    <property type="entry name" value="Znf_RING/FYVE/PHD"/>
</dbReference>
<protein>
    <recommendedName>
        <fullName evidence="3">RING-type E3 ubiquitin transferase</fullName>
        <ecNumber evidence="3">2.3.2.27</ecNumber>
    </recommendedName>
</protein>
<evidence type="ECO:0000259" key="14">
    <source>
        <dbReference type="PROSITE" id="PS50089"/>
    </source>
</evidence>
<feature type="compositionally biased region" description="Basic and acidic residues" evidence="13">
    <location>
        <begin position="21"/>
        <end position="36"/>
    </location>
</feature>
<feature type="domain" description="RING-type" evidence="14">
    <location>
        <begin position="374"/>
        <end position="415"/>
    </location>
</feature>
<keyword evidence="11" id="KW-0472">Membrane</keyword>
<dbReference type="GO" id="GO:0006511">
    <property type="term" value="P:ubiquitin-dependent protein catabolic process"/>
    <property type="evidence" value="ECO:0007669"/>
    <property type="project" value="TreeGrafter"/>
</dbReference>
<evidence type="ECO:0000256" key="4">
    <source>
        <dbReference type="ARBA" id="ARBA00022679"/>
    </source>
</evidence>
<dbReference type="SMART" id="SM00184">
    <property type="entry name" value="RING"/>
    <property type="match status" value="1"/>
</dbReference>
<keyword evidence="5" id="KW-0812">Transmembrane</keyword>
<evidence type="ECO:0000256" key="10">
    <source>
        <dbReference type="ARBA" id="ARBA00022989"/>
    </source>
</evidence>
<keyword evidence="6" id="KW-0479">Metal-binding</keyword>
<comment type="catalytic activity">
    <reaction evidence="1">
        <text>S-ubiquitinyl-[E2 ubiquitin-conjugating enzyme]-L-cysteine + [acceptor protein]-L-lysine = [E2 ubiquitin-conjugating enzyme]-L-cysteine + N(6)-ubiquitinyl-[acceptor protein]-L-lysine.</text>
        <dbReference type="EC" id="2.3.2.27"/>
    </reaction>
</comment>
<evidence type="ECO:0000256" key="8">
    <source>
        <dbReference type="ARBA" id="ARBA00022786"/>
    </source>
</evidence>
<reference evidence="15" key="1">
    <citation type="submission" date="2021-01" db="EMBL/GenBank/DDBJ databases">
        <authorList>
            <person name="Corre E."/>
            <person name="Pelletier E."/>
            <person name="Niang G."/>
            <person name="Scheremetjew M."/>
            <person name="Finn R."/>
            <person name="Kale V."/>
            <person name="Holt S."/>
            <person name="Cochrane G."/>
            <person name="Meng A."/>
            <person name="Brown T."/>
            <person name="Cohen L."/>
        </authorList>
    </citation>
    <scope>NUCLEOTIDE SEQUENCE</scope>
    <source>
        <strain evidence="15">CCMP826</strain>
    </source>
</reference>
<evidence type="ECO:0000256" key="3">
    <source>
        <dbReference type="ARBA" id="ARBA00012483"/>
    </source>
</evidence>
<dbReference type="CDD" id="cd16454">
    <property type="entry name" value="RING-H2_PA-TM-RING"/>
    <property type="match status" value="1"/>
</dbReference>
<dbReference type="PROSITE" id="PS50089">
    <property type="entry name" value="ZF_RING_2"/>
    <property type="match status" value="1"/>
</dbReference>
<dbReference type="InterPro" id="IPR001841">
    <property type="entry name" value="Znf_RING"/>
</dbReference>
<dbReference type="GO" id="GO:0016020">
    <property type="term" value="C:membrane"/>
    <property type="evidence" value="ECO:0007669"/>
    <property type="project" value="UniProtKB-SubCell"/>
</dbReference>
<keyword evidence="7 12" id="KW-0863">Zinc-finger</keyword>
<dbReference type="PANTHER" id="PTHR45977">
    <property type="entry name" value="TARGET OF ERK KINASE MPK-1"/>
    <property type="match status" value="1"/>
</dbReference>
<name>A0A7S2HAW0_9STRA</name>
<feature type="region of interest" description="Disordered" evidence="13">
    <location>
        <begin position="12"/>
        <end position="153"/>
    </location>
</feature>
<dbReference type="GO" id="GO:0016567">
    <property type="term" value="P:protein ubiquitination"/>
    <property type="evidence" value="ECO:0007669"/>
    <property type="project" value="TreeGrafter"/>
</dbReference>
<feature type="region of interest" description="Disordered" evidence="13">
    <location>
        <begin position="312"/>
        <end position="355"/>
    </location>
</feature>
<evidence type="ECO:0000256" key="7">
    <source>
        <dbReference type="ARBA" id="ARBA00022771"/>
    </source>
</evidence>
<proteinExistence type="predicted"/>
<evidence type="ECO:0000256" key="9">
    <source>
        <dbReference type="ARBA" id="ARBA00022833"/>
    </source>
</evidence>
<evidence type="ECO:0000256" key="13">
    <source>
        <dbReference type="SAM" id="MobiDB-lite"/>
    </source>
</evidence>
<keyword evidence="4" id="KW-0808">Transferase</keyword>
<dbReference type="PANTHER" id="PTHR45977:SF4">
    <property type="entry name" value="RING-TYPE DOMAIN-CONTAINING PROTEIN"/>
    <property type="match status" value="1"/>
</dbReference>
<evidence type="ECO:0000256" key="2">
    <source>
        <dbReference type="ARBA" id="ARBA00004141"/>
    </source>
</evidence>
<keyword evidence="9" id="KW-0862">Zinc</keyword>
<evidence type="ECO:0000256" key="1">
    <source>
        <dbReference type="ARBA" id="ARBA00000900"/>
    </source>
</evidence>
<dbReference type="EMBL" id="HBGV01007385">
    <property type="protein sequence ID" value="CAD9485316.1"/>
    <property type="molecule type" value="Transcribed_RNA"/>
</dbReference>
<dbReference type="GO" id="GO:0061630">
    <property type="term" value="F:ubiquitin protein ligase activity"/>
    <property type="evidence" value="ECO:0007669"/>
    <property type="project" value="UniProtKB-EC"/>
</dbReference>
<evidence type="ECO:0000256" key="5">
    <source>
        <dbReference type="ARBA" id="ARBA00022692"/>
    </source>
</evidence>
<feature type="compositionally biased region" description="Polar residues" evidence="13">
    <location>
        <begin position="47"/>
        <end position="62"/>
    </location>
</feature>
<dbReference type="Gene3D" id="3.30.40.10">
    <property type="entry name" value="Zinc/RING finger domain, C3HC4 (zinc finger)"/>
    <property type="match status" value="1"/>
</dbReference>
<keyword evidence="10" id="KW-1133">Transmembrane helix</keyword>
<gene>
    <name evidence="15" type="ORF">HTAM1171_LOCUS4499</name>
</gene>
<dbReference type="AlphaFoldDB" id="A0A7S2HAW0"/>